<evidence type="ECO:0000313" key="3">
    <source>
        <dbReference type="Proteomes" id="UP000095149"/>
    </source>
</evidence>
<protein>
    <submittedName>
        <fullName evidence="2">Uncharacterized protein</fullName>
    </submittedName>
</protein>
<dbReference type="EMBL" id="MEKH01000010">
    <property type="protein sequence ID" value="ODO01497.1"/>
    <property type="molecule type" value="Genomic_DNA"/>
</dbReference>
<reference evidence="2 3" key="1">
    <citation type="submission" date="2016-06" db="EMBL/GenBank/DDBJ databases">
        <title>Evolution of pathogenesis and genome organization in the Tremellales.</title>
        <authorList>
            <person name="Cuomo C."/>
            <person name="Litvintseva A."/>
            <person name="Heitman J."/>
            <person name="Chen Y."/>
            <person name="Sun S."/>
            <person name="Springer D."/>
            <person name="Dromer F."/>
            <person name="Young S."/>
            <person name="Zeng Q."/>
            <person name="Chapman S."/>
            <person name="Gujja S."/>
            <person name="Saif S."/>
            <person name="Birren B."/>
        </authorList>
    </citation>
    <scope>NUCLEOTIDE SEQUENCE [LARGE SCALE GENOMIC DNA]</scope>
    <source>
        <strain evidence="2 3">CBS 6273</strain>
    </source>
</reference>
<feature type="compositionally biased region" description="Low complexity" evidence="1">
    <location>
        <begin position="371"/>
        <end position="380"/>
    </location>
</feature>
<feature type="region of interest" description="Disordered" evidence="1">
    <location>
        <begin position="356"/>
        <end position="412"/>
    </location>
</feature>
<feature type="region of interest" description="Disordered" evidence="1">
    <location>
        <begin position="92"/>
        <end position="180"/>
    </location>
</feature>
<feature type="compositionally biased region" description="Low complexity" evidence="1">
    <location>
        <begin position="389"/>
        <end position="412"/>
    </location>
</feature>
<dbReference type="Proteomes" id="UP000095149">
    <property type="component" value="Unassembled WGS sequence"/>
</dbReference>
<gene>
    <name evidence="2" type="ORF">I350_06317</name>
</gene>
<feature type="compositionally biased region" description="Low complexity" evidence="1">
    <location>
        <begin position="144"/>
        <end position="160"/>
    </location>
</feature>
<dbReference type="OrthoDB" id="2595549at2759"/>
<sequence length="528" mass="57928">MLQIMSQPSYVPRSRPASSSPAVPQTRSPAYVPRSASASRAESAVTPKLPSQPLERKSSSLRNEMRPGRLSVEAQESAKSILKLLSSLPAPLPEELPPTFLPSPSASPVSSAGSPPRTFSEYVRAKRKRALESSDSEPELAGQVARSGAGVGLGLSVSPGQAKRRKMDDEGQNVTPLGSPLLPFAKKERVKSGLRNEVDVHEKRGGGEDARRDLWKREKWIEMSAWYRDRALLLKRHGDAYFRSPTAHREYTSTLPADHLKGLLCLTDSALLYNYSHFCEEKAKGRPSPSTYDSSAGLRKFVCSKWEAEMRKEYKGEEGVHEKERAKAMAGLMYLLEAVIQYQTGRDALAMLQHRGKELQTTSTSPRDKTSPSASNTTASPNPPPPQPAFVQGPSPASSHSPAHSPSSSTSSLPPDLLPLIFSSFRQNVESSQSLHLSRHHLTLRILRSSFPTTYQNAIHSELADHALPAPGDALGSARFVDVDETDRFCWPIEIGMVSPVAHVVAFGRGMVQEMAEREGREWSILLE</sequence>
<organism evidence="2 3">
    <name type="scientific">Cryptococcus amylolentus CBS 6273</name>
    <dbReference type="NCBI Taxonomy" id="1296118"/>
    <lineage>
        <taxon>Eukaryota</taxon>
        <taxon>Fungi</taxon>
        <taxon>Dikarya</taxon>
        <taxon>Basidiomycota</taxon>
        <taxon>Agaricomycotina</taxon>
        <taxon>Tremellomycetes</taxon>
        <taxon>Tremellales</taxon>
        <taxon>Cryptococcaceae</taxon>
        <taxon>Cryptococcus</taxon>
    </lineage>
</organism>
<comment type="caution">
    <text evidence="2">The sequence shown here is derived from an EMBL/GenBank/DDBJ whole genome shotgun (WGS) entry which is preliminary data.</text>
</comment>
<feature type="compositionally biased region" description="Basic and acidic residues" evidence="1">
    <location>
        <begin position="54"/>
        <end position="67"/>
    </location>
</feature>
<name>A0A1E3JMZ0_9TREE</name>
<evidence type="ECO:0000313" key="2">
    <source>
        <dbReference type="EMBL" id="ODO01497.1"/>
    </source>
</evidence>
<feature type="compositionally biased region" description="Low complexity" evidence="1">
    <location>
        <begin position="102"/>
        <end position="116"/>
    </location>
</feature>
<evidence type="ECO:0000256" key="1">
    <source>
        <dbReference type="SAM" id="MobiDB-lite"/>
    </source>
</evidence>
<dbReference type="AlphaFoldDB" id="A0A1E3JMZ0"/>
<proteinExistence type="predicted"/>
<feature type="region of interest" description="Disordered" evidence="1">
    <location>
        <begin position="1"/>
        <end position="76"/>
    </location>
</feature>
<feature type="compositionally biased region" description="Low complexity" evidence="1">
    <location>
        <begin position="34"/>
        <end position="44"/>
    </location>
</feature>
<feature type="compositionally biased region" description="Low complexity" evidence="1">
    <location>
        <begin position="8"/>
        <end position="24"/>
    </location>
</feature>
<accession>A0A1E3JMZ0</accession>
<feature type="compositionally biased region" description="Pro residues" evidence="1">
    <location>
        <begin position="92"/>
        <end position="101"/>
    </location>
</feature>